<dbReference type="Proteomes" id="UP001162164">
    <property type="component" value="Unassembled WGS sequence"/>
</dbReference>
<evidence type="ECO:0000259" key="2">
    <source>
        <dbReference type="PROSITE" id="PS00028"/>
    </source>
</evidence>
<evidence type="ECO:0000313" key="3">
    <source>
        <dbReference type="EMBL" id="KAJ8967325.1"/>
    </source>
</evidence>
<dbReference type="EMBL" id="JAPWTJ010002209">
    <property type="protein sequence ID" value="KAJ8967325.1"/>
    <property type="molecule type" value="Genomic_DNA"/>
</dbReference>
<feature type="domain" description="C2H2-type" evidence="2">
    <location>
        <begin position="48"/>
        <end position="70"/>
    </location>
</feature>
<reference evidence="3" key="1">
    <citation type="journal article" date="2023" name="Insect Mol. Biol.">
        <title>Genome sequencing provides insights into the evolution of gene families encoding plant cell wall-degrading enzymes in longhorned beetles.</title>
        <authorList>
            <person name="Shin N.R."/>
            <person name="Okamura Y."/>
            <person name="Kirsch R."/>
            <person name="Pauchet Y."/>
        </authorList>
    </citation>
    <scope>NUCLEOTIDE SEQUENCE</scope>
    <source>
        <strain evidence="3">MMC_N1</strain>
    </source>
</reference>
<dbReference type="PROSITE" id="PS00028">
    <property type="entry name" value="ZINC_FINGER_C2H2_1"/>
    <property type="match status" value="1"/>
</dbReference>
<gene>
    <name evidence="3" type="ORF">NQ317_001258</name>
</gene>
<protein>
    <recommendedName>
        <fullName evidence="2">C2H2-type domain-containing protein</fullName>
    </recommendedName>
</protein>
<proteinExistence type="predicted"/>
<accession>A0ABQ9IVW5</accession>
<organism evidence="3 4">
    <name type="scientific">Molorchus minor</name>
    <dbReference type="NCBI Taxonomy" id="1323400"/>
    <lineage>
        <taxon>Eukaryota</taxon>
        <taxon>Metazoa</taxon>
        <taxon>Ecdysozoa</taxon>
        <taxon>Arthropoda</taxon>
        <taxon>Hexapoda</taxon>
        <taxon>Insecta</taxon>
        <taxon>Pterygota</taxon>
        <taxon>Neoptera</taxon>
        <taxon>Endopterygota</taxon>
        <taxon>Coleoptera</taxon>
        <taxon>Polyphaga</taxon>
        <taxon>Cucujiformia</taxon>
        <taxon>Chrysomeloidea</taxon>
        <taxon>Cerambycidae</taxon>
        <taxon>Lamiinae</taxon>
        <taxon>Monochamini</taxon>
        <taxon>Molorchus</taxon>
    </lineage>
</organism>
<keyword evidence="4" id="KW-1185">Reference proteome</keyword>
<dbReference type="InterPro" id="IPR013087">
    <property type="entry name" value="Znf_C2H2_type"/>
</dbReference>
<comment type="caution">
    <text evidence="3">The sequence shown here is derived from an EMBL/GenBank/DDBJ whole genome shotgun (WGS) entry which is preliminary data.</text>
</comment>
<name>A0ABQ9IVW5_9CUCU</name>
<feature type="compositionally biased region" description="Polar residues" evidence="1">
    <location>
        <begin position="1"/>
        <end position="15"/>
    </location>
</feature>
<feature type="region of interest" description="Disordered" evidence="1">
    <location>
        <begin position="1"/>
        <end position="34"/>
    </location>
</feature>
<sequence length="82" mass="9195">MPGQSVNNTEEQTNGDILRPINNKSKKEKKNKRDVDIDVESIDINHNCVTCKASFSSKNKLFDHLKKTGHGVYISSNHLATL</sequence>
<evidence type="ECO:0000313" key="4">
    <source>
        <dbReference type="Proteomes" id="UP001162164"/>
    </source>
</evidence>
<evidence type="ECO:0000256" key="1">
    <source>
        <dbReference type="SAM" id="MobiDB-lite"/>
    </source>
</evidence>